<keyword evidence="2" id="KW-0285">Flavoprotein</keyword>
<feature type="domain" description="FAD-binding PCMH-type" evidence="6">
    <location>
        <begin position="73"/>
        <end position="244"/>
    </location>
</feature>
<dbReference type="Gene3D" id="3.30.465.10">
    <property type="match status" value="1"/>
</dbReference>
<dbReference type="GO" id="GO:0071949">
    <property type="term" value="F:FAD binding"/>
    <property type="evidence" value="ECO:0007669"/>
    <property type="project" value="InterPro"/>
</dbReference>
<dbReference type="EMBL" id="JAVHNS010000007">
    <property type="protein sequence ID" value="KAK6349074.1"/>
    <property type="molecule type" value="Genomic_DNA"/>
</dbReference>
<keyword evidence="5" id="KW-0732">Signal</keyword>
<gene>
    <name evidence="7" type="ORF">TWF730_009833</name>
</gene>
<dbReference type="PROSITE" id="PS51257">
    <property type="entry name" value="PROKAR_LIPOPROTEIN"/>
    <property type="match status" value="1"/>
</dbReference>
<feature type="signal peptide" evidence="5">
    <location>
        <begin position="1"/>
        <end position="23"/>
    </location>
</feature>
<dbReference type="AlphaFoldDB" id="A0AAV9UTS5"/>
<accession>A0AAV9UTS5</accession>
<evidence type="ECO:0000256" key="5">
    <source>
        <dbReference type="SAM" id="SignalP"/>
    </source>
</evidence>
<dbReference type="PANTHER" id="PTHR42973">
    <property type="entry name" value="BINDING OXIDOREDUCTASE, PUTATIVE (AFU_ORTHOLOGUE AFUA_1G17690)-RELATED"/>
    <property type="match status" value="1"/>
</dbReference>
<evidence type="ECO:0000313" key="8">
    <source>
        <dbReference type="Proteomes" id="UP001373714"/>
    </source>
</evidence>
<feature type="chain" id="PRO_5043541542" description="FAD-binding PCMH-type domain-containing protein" evidence="5">
    <location>
        <begin position="24"/>
        <end position="524"/>
    </location>
</feature>
<reference evidence="7 8" key="1">
    <citation type="submission" date="2019-10" db="EMBL/GenBank/DDBJ databases">
        <authorList>
            <person name="Palmer J.M."/>
        </authorList>
    </citation>
    <scope>NUCLEOTIDE SEQUENCE [LARGE SCALE GENOMIC DNA]</scope>
    <source>
        <strain evidence="7 8">TWF730</strain>
    </source>
</reference>
<dbReference type="InterPro" id="IPR016166">
    <property type="entry name" value="FAD-bd_PCMH"/>
</dbReference>
<dbReference type="InterPro" id="IPR006094">
    <property type="entry name" value="Oxid_FAD_bind_N"/>
</dbReference>
<comment type="caution">
    <text evidence="7">The sequence shown here is derived from an EMBL/GenBank/DDBJ whole genome shotgun (WGS) entry which is preliminary data.</text>
</comment>
<dbReference type="PROSITE" id="PS51387">
    <property type="entry name" value="FAD_PCMH"/>
    <property type="match status" value="1"/>
</dbReference>
<evidence type="ECO:0000256" key="2">
    <source>
        <dbReference type="ARBA" id="ARBA00022630"/>
    </source>
</evidence>
<comment type="similarity">
    <text evidence="1">Belongs to the oxygen-dependent FAD-linked oxidoreductase family.</text>
</comment>
<dbReference type="Pfam" id="PF01565">
    <property type="entry name" value="FAD_binding_4"/>
    <property type="match status" value="1"/>
</dbReference>
<evidence type="ECO:0000256" key="4">
    <source>
        <dbReference type="ARBA" id="ARBA00023002"/>
    </source>
</evidence>
<dbReference type="InterPro" id="IPR050416">
    <property type="entry name" value="FAD-linked_Oxidoreductase"/>
</dbReference>
<proteinExistence type="inferred from homology"/>
<keyword evidence="4" id="KW-0560">Oxidoreductase</keyword>
<name>A0AAV9UTS5_9PEZI</name>
<dbReference type="SUPFAM" id="SSF56176">
    <property type="entry name" value="FAD-binding/transporter-associated domain-like"/>
    <property type="match status" value="1"/>
</dbReference>
<evidence type="ECO:0000256" key="3">
    <source>
        <dbReference type="ARBA" id="ARBA00022827"/>
    </source>
</evidence>
<dbReference type="PANTHER" id="PTHR42973:SF54">
    <property type="entry name" value="FAD-BINDING PCMH-TYPE DOMAIN-CONTAINING PROTEIN"/>
    <property type="match status" value="1"/>
</dbReference>
<dbReference type="InterPro" id="IPR016169">
    <property type="entry name" value="FAD-bd_PCMH_sub2"/>
</dbReference>
<sequence>MGRLSRSTAFSTLLLASACVASADNCCRTLESLYPLKTFFSYENQYKAANGNSLLTAVGNLLQNNFQYWARQGVASPGCVFTATSTKDVSNAVKIFHQHRCEYAIRSGGHNSIPEWSNTYGGVLLDTSAIKDVTYDAGSNTVTFGAGCRWRDVYDKLDRLGVGTMGGRDNTVGTGGFLLGGGISYHSNSRGWAADHVTAFEVVYANGTIGTITASNYPDLFIAMKGAGSSFAIVTRFTQTTFPQPTYNAGFVLYPRASIPKVLKALYNYSVEGVITHPESHIIPAFTSVGPDLIVTDVSLGTFTFFYPTALGLNEVDIFKPFTKDILFLTSTKRDRRGINSISGEIAAYSTPGKRQSFTDMAVVLEDPQFLQDLWDAYQDETESFRLAIAGYSASLVFYPLSSHFVAQGTAGGKKNSMGLEDTPAGQAGKTIMIVSINLAWTRRNQDGLAAKCVGQAFARMRQLAEERGVYHPFKYMNYANGTQDVLSGYGTLSGNRMRQVKLAVDPTNDFGTLVKGRYRVPGI</sequence>
<evidence type="ECO:0000259" key="6">
    <source>
        <dbReference type="PROSITE" id="PS51387"/>
    </source>
</evidence>
<organism evidence="7 8">
    <name type="scientific">Orbilia blumenaviensis</name>
    <dbReference type="NCBI Taxonomy" id="1796055"/>
    <lineage>
        <taxon>Eukaryota</taxon>
        <taxon>Fungi</taxon>
        <taxon>Dikarya</taxon>
        <taxon>Ascomycota</taxon>
        <taxon>Pezizomycotina</taxon>
        <taxon>Orbiliomycetes</taxon>
        <taxon>Orbiliales</taxon>
        <taxon>Orbiliaceae</taxon>
        <taxon>Orbilia</taxon>
    </lineage>
</organism>
<dbReference type="Proteomes" id="UP001373714">
    <property type="component" value="Unassembled WGS sequence"/>
</dbReference>
<keyword evidence="8" id="KW-1185">Reference proteome</keyword>
<dbReference type="GO" id="GO:0016491">
    <property type="term" value="F:oxidoreductase activity"/>
    <property type="evidence" value="ECO:0007669"/>
    <property type="project" value="UniProtKB-KW"/>
</dbReference>
<protein>
    <recommendedName>
        <fullName evidence="6">FAD-binding PCMH-type domain-containing protein</fullName>
    </recommendedName>
</protein>
<evidence type="ECO:0000313" key="7">
    <source>
        <dbReference type="EMBL" id="KAK6349074.1"/>
    </source>
</evidence>
<evidence type="ECO:0000256" key="1">
    <source>
        <dbReference type="ARBA" id="ARBA00005466"/>
    </source>
</evidence>
<keyword evidence="3" id="KW-0274">FAD</keyword>
<dbReference type="InterPro" id="IPR036318">
    <property type="entry name" value="FAD-bd_PCMH-like_sf"/>
</dbReference>